<accession>B0DVP7</accession>
<reference evidence="3 4" key="1">
    <citation type="journal article" date="2008" name="Nature">
        <title>The genome of Laccaria bicolor provides insights into mycorrhizal symbiosis.</title>
        <authorList>
            <person name="Martin F."/>
            <person name="Aerts A."/>
            <person name="Ahren D."/>
            <person name="Brun A."/>
            <person name="Danchin E.G.J."/>
            <person name="Duchaussoy F."/>
            <person name="Gibon J."/>
            <person name="Kohler A."/>
            <person name="Lindquist E."/>
            <person name="Pereda V."/>
            <person name="Salamov A."/>
            <person name="Shapiro H.J."/>
            <person name="Wuyts J."/>
            <person name="Blaudez D."/>
            <person name="Buee M."/>
            <person name="Brokstein P."/>
            <person name="Canbaeck B."/>
            <person name="Cohen D."/>
            <person name="Courty P.E."/>
            <person name="Coutinho P.M."/>
            <person name="Delaruelle C."/>
            <person name="Detter J.C."/>
            <person name="Deveau A."/>
            <person name="DiFazio S."/>
            <person name="Duplessis S."/>
            <person name="Fraissinet-Tachet L."/>
            <person name="Lucic E."/>
            <person name="Frey-Klett P."/>
            <person name="Fourrey C."/>
            <person name="Feussner I."/>
            <person name="Gay G."/>
            <person name="Grimwood J."/>
            <person name="Hoegger P.J."/>
            <person name="Jain P."/>
            <person name="Kilaru S."/>
            <person name="Labbe J."/>
            <person name="Lin Y.C."/>
            <person name="Legue V."/>
            <person name="Le Tacon F."/>
            <person name="Marmeisse R."/>
            <person name="Melayah D."/>
            <person name="Montanini B."/>
            <person name="Muratet M."/>
            <person name="Nehls U."/>
            <person name="Niculita-Hirzel H."/>
            <person name="Oudot-Le Secq M.P."/>
            <person name="Peter M."/>
            <person name="Quesneville H."/>
            <person name="Rajashekar B."/>
            <person name="Reich M."/>
            <person name="Rouhier N."/>
            <person name="Schmutz J."/>
            <person name="Yin T."/>
            <person name="Chalot M."/>
            <person name="Henrissat B."/>
            <person name="Kuees U."/>
            <person name="Lucas S."/>
            <person name="Van de Peer Y."/>
            <person name="Podila G.K."/>
            <person name="Polle A."/>
            <person name="Pukkila P.J."/>
            <person name="Richardson P.M."/>
            <person name="Rouze P."/>
            <person name="Sanders I.R."/>
            <person name="Stajich J.E."/>
            <person name="Tunlid A."/>
            <person name="Tuskan G."/>
            <person name="Grigoriev I.V."/>
        </authorList>
    </citation>
    <scope>NUCLEOTIDE SEQUENCE [LARGE SCALE GENOMIC DNA]</scope>
    <source>
        <strain evidence="4">S238N-H82 / ATCC MYA-4686</strain>
    </source>
</reference>
<dbReference type="HOGENOM" id="CLU_909335_0_0_1"/>
<dbReference type="AlphaFoldDB" id="B0DVP7"/>
<feature type="transmembrane region" description="Helical" evidence="2">
    <location>
        <begin position="188"/>
        <end position="212"/>
    </location>
</feature>
<dbReference type="EMBL" id="DS547140">
    <property type="protein sequence ID" value="EDR01340.1"/>
    <property type="molecule type" value="Genomic_DNA"/>
</dbReference>
<proteinExistence type="predicted"/>
<feature type="region of interest" description="Disordered" evidence="1">
    <location>
        <begin position="261"/>
        <end position="316"/>
    </location>
</feature>
<dbReference type="KEGG" id="lbc:LACBIDRAFT_333369"/>
<dbReference type="InParanoid" id="B0DVP7"/>
<keyword evidence="2" id="KW-1133">Transmembrane helix</keyword>
<name>B0DVP7_LACBS</name>
<gene>
    <name evidence="3" type="ORF">LACBIDRAFT_333369</name>
</gene>
<dbReference type="RefSeq" id="XP_001888047.1">
    <property type="nucleotide sequence ID" value="XM_001888012.1"/>
</dbReference>
<organism evidence="4">
    <name type="scientific">Laccaria bicolor (strain S238N-H82 / ATCC MYA-4686)</name>
    <name type="common">Bicoloured deceiver</name>
    <name type="synonym">Laccaria laccata var. bicolor</name>
    <dbReference type="NCBI Taxonomy" id="486041"/>
    <lineage>
        <taxon>Eukaryota</taxon>
        <taxon>Fungi</taxon>
        <taxon>Dikarya</taxon>
        <taxon>Basidiomycota</taxon>
        <taxon>Agaricomycotina</taxon>
        <taxon>Agaricomycetes</taxon>
        <taxon>Agaricomycetidae</taxon>
        <taxon>Agaricales</taxon>
        <taxon>Agaricineae</taxon>
        <taxon>Hydnangiaceae</taxon>
        <taxon>Laccaria</taxon>
    </lineage>
</organism>
<evidence type="ECO:0000256" key="1">
    <source>
        <dbReference type="SAM" id="MobiDB-lite"/>
    </source>
</evidence>
<dbReference type="GeneID" id="6083675"/>
<dbReference type="Gene3D" id="2.60.120.260">
    <property type="entry name" value="Galactose-binding domain-like"/>
    <property type="match status" value="1"/>
</dbReference>
<keyword evidence="2" id="KW-0812">Transmembrane</keyword>
<evidence type="ECO:0000313" key="3">
    <source>
        <dbReference type="EMBL" id="EDR01340.1"/>
    </source>
</evidence>
<keyword evidence="2" id="KW-0472">Membrane</keyword>
<dbReference type="OrthoDB" id="3265734at2759"/>
<dbReference type="Proteomes" id="UP000001194">
    <property type="component" value="Unassembled WGS sequence"/>
</dbReference>
<evidence type="ECO:0000313" key="4">
    <source>
        <dbReference type="Proteomes" id="UP000001194"/>
    </source>
</evidence>
<sequence length="316" mass="33470">MDHIETKFDDRDPEIQYSGIWIPRNGTILDYLNTTTFATFAGSSVLFNFSGTSISVYGEIVFLEGNAPATLSNYTIDSGVPSQFLAIPEGEDMHQQLFFSATGLSLGQHTLVITNERNNTMLILDYLEVGSGDGSSYSSTPISSSVTVSATQNVTITALPSSSFTATATITTLHTSSKATTSRVHPPIGVTIGGAVAGSILISFILLACFFVRRSRQRKKNLPLSDSLSPPQPDMSHALAGRSSIAPFIIGDPLRLFMGPSLGKGTTRGNAHSVDRDPGNSVPEGVVRLGTQVPSSAGGRGESHSDLPPRYTALSV</sequence>
<protein>
    <submittedName>
        <fullName evidence="3">Predicted protein</fullName>
    </submittedName>
</protein>
<keyword evidence="4" id="KW-1185">Reference proteome</keyword>
<evidence type="ECO:0000256" key="2">
    <source>
        <dbReference type="SAM" id="Phobius"/>
    </source>
</evidence>